<dbReference type="KEGG" id="snk:CP967_33820"/>
<evidence type="ECO:0000313" key="2">
    <source>
        <dbReference type="Proteomes" id="UP000326178"/>
    </source>
</evidence>
<name>A0A5J6FI60_9ACTN</name>
<protein>
    <submittedName>
        <fullName evidence="1">Uncharacterized protein</fullName>
    </submittedName>
</protein>
<accession>A0A5J6FI60</accession>
<organism evidence="1 2">
    <name type="scientific">Streptomyces nitrosporeus</name>
    <dbReference type="NCBI Taxonomy" id="28894"/>
    <lineage>
        <taxon>Bacteria</taxon>
        <taxon>Bacillati</taxon>
        <taxon>Actinomycetota</taxon>
        <taxon>Actinomycetes</taxon>
        <taxon>Kitasatosporales</taxon>
        <taxon>Streptomycetaceae</taxon>
        <taxon>Streptomyces</taxon>
    </lineage>
</organism>
<keyword evidence="2" id="KW-1185">Reference proteome</keyword>
<dbReference type="AlphaFoldDB" id="A0A5J6FI60"/>
<evidence type="ECO:0000313" key="1">
    <source>
        <dbReference type="EMBL" id="QEU76289.1"/>
    </source>
</evidence>
<dbReference type="EMBL" id="CP023702">
    <property type="protein sequence ID" value="QEU76289.1"/>
    <property type="molecule type" value="Genomic_DNA"/>
</dbReference>
<dbReference type="Proteomes" id="UP000326178">
    <property type="component" value="Chromosome"/>
</dbReference>
<reference evidence="1 2" key="1">
    <citation type="submission" date="2017-09" db="EMBL/GenBank/DDBJ databases">
        <authorList>
            <person name="Lee N."/>
            <person name="Cho B.-K."/>
        </authorList>
    </citation>
    <scope>NUCLEOTIDE SEQUENCE [LARGE SCALE GENOMIC DNA]</scope>
    <source>
        <strain evidence="1 2">ATCC 12769</strain>
    </source>
</reference>
<gene>
    <name evidence="1" type="ORF">CP967_33820</name>
</gene>
<proteinExistence type="predicted"/>
<sequence>MMGAPEFLSGSARGTLPAHMDGPGGRRAVALVVHDDGVVLTVGDVRRTYVWSEVAHVWHANDMDGEADDGLVITEWRHELLLEFTDGTVVNSLLADSPVVTPESAFRTGRLSSSPPSVIAPLMQRVIAPVTELHLARAKATLAGGGQVEFGPLTAMADGLHHGDKKIPWHTITSCRYGFVIFHEDEDELGAMLRMEYAVDGGAHGFPFAWLRIPALDVPDLDVLVRLVDENRS</sequence>